<dbReference type="RefSeq" id="WP_106893283.1">
    <property type="nucleotide sequence ID" value="NZ_CP027860.1"/>
</dbReference>
<evidence type="ECO:0000313" key="2">
    <source>
        <dbReference type="Proteomes" id="UP000241074"/>
    </source>
</evidence>
<evidence type="ECO:0000313" key="1">
    <source>
        <dbReference type="EMBL" id="AVP99365.1"/>
    </source>
</evidence>
<dbReference type="EMBL" id="CP027860">
    <property type="protein sequence ID" value="AVP99365.1"/>
    <property type="molecule type" value="Genomic_DNA"/>
</dbReference>
<reference evidence="1 2" key="2">
    <citation type="submission" date="2018-03" db="EMBL/GenBank/DDBJ databases">
        <authorList>
            <person name="Keele B.F."/>
        </authorList>
    </citation>
    <scope>NUCLEOTIDE SEQUENCE [LARGE SCALE GENOMIC DNA]</scope>
    <source>
        <strain evidence="1 2">D13</strain>
    </source>
</reference>
<dbReference type="AlphaFoldDB" id="A0A2P1PX04"/>
<gene>
    <name evidence="1" type="ORF">C7S18_20280</name>
</gene>
<accession>A0A2P1PX04</accession>
<name>A0A2P1PX04_9GAMM</name>
<reference evidence="1 2" key="1">
    <citation type="submission" date="2018-03" db="EMBL/GenBank/DDBJ databases">
        <title>Ahniella affigens gen. nov., sp. nov., a gammaproteobacterium isolated from sandy soil near a stream.</title>
        <authorList>
            <person name="Ko Y."/>
            <person name="Kim J.-H."/>
        </authorList>
    </citation>
    <scope>NUCLEOTIDE SEQUENCE [LARGE SCALE GENOMIC DNA]</scope>
    <source>
        <strain evidence="1 2">D13</strain>
    </source>
</reference>
<protein>
    <submittedName>
        <fullName evidence="1">Uncharacterized protein</fullName>
    </submittedName>
</protein>
<dbReference type="Proteomes" id="UP000241074">
    <property type="component" value="Chromosome"/>
</dbReference>
<proteinExistence type="predicted"/>
<dbReference type="KEGG" id="xba:C7S18_20280"/>
<keyword evidence="2" id="KW-1185">Reference proteome</keyword>
<sequence length="337" mass="37273">MKKLLAAIVVLIVVALYFTATHDRSMEVDPTVESETTRDPTIYATDGTEEALNEVRRFSDDPEFAAISKQADLLMNPRNADRYEIQNFGAQFSGWLNLMKKGDLKAAKAIWDANIACSQRGFAPFSPRSYEDMRSEIMAQASNTGNPPSKMRLMQIAALYSRCGNVSKEQRQAAIEAIGMLAESGDWAAKRDYISLGRPDVSDRSLNEGNRQLYEYKKQATKYMDEEIAAGNIDAMMLRSVLHGGSDFTQAPSIYEADPVQSLGYSLAAINVLKSRLSHTPESMATERQRLQELISQHENDAAVYSVTSSGNAGGLTQEQIRMANELAQEVAGRCCK</sequence>
<organism evidence="1 2">
    <name type="scientific">Ahniella affigens</name>
    <dbReference type="NCBI Taxonomy" id="2021234"/>
    <lineage>
        <taxon>Bacteria</taxon>
        <taxon>Pseudomonadati</taxon>
        <taxon>Pseudomonadota</taxon>
        <taxon>Gammaproteobacteria</taxon>
        <taxon>Lysobacterales</taxon>
        <taxon>Rhodanobacteraceae</taxon>
        <taxon>Ahniella</taxon>
    </lineage>
</organism>